<gene>
    <name evidence="2" type="ORF">J3R30DRAFT_3745813</name>
</gene>
<comment type="caution">
    <text evidence="2">The sequence shown here is derived from an EMBL/GenBank/DDBJ whole genome shotgun (WGS) entry which is preliminary data.</text>
</comment>
<feature type="region of interest" description="Disordered" evidence="1">
    <location>
        <begin position="29"/>
        <end position="69"/>
    </location>
</feature>
<dbReference type="AlphaFoldDB" id="A0A9W9DDE1"/>
<evidence type="ECO:0000313" key="3">
    <source>
        <dbReference type="Proteomes" id="UP001150266"/>
    </source>
</evidence>
<dbReference type="OrthoDB" id="10620383at2759"/>
<sequence>MIQKGSRRRVSQGRNASLEGVRLTSWSPWGNSIGQKMGSQELQGGVSKGNGSPRTANHDHDTSTPSENPRWIELRSVPYHIASVIPFITACHPRNVVIEPYSISGRVSANGTPTDVWYAAVKVATPSSDEENILHELIKDGSGITTVMIGSITLDLLLALECRYCGEIELKWLSDVKARVAEAEEKGAVEATSFKALPTKGKKAGKKAAKPVAETPVAEQLTKPAKKGKLKKNAKTTPTKED</sequence>
<accession>A0A9W9DDE1</accession>
<name>A0A9W9DDE1_9AGAR</name>
<organism evidence="2 3">
    <name type="scientific">Lentinula aciculospora</name>
    <dbReference type="NCBI Taxonomy" id="153920"/>
    <lineage>
        <taxon>Eukaryota</taxon>
        <taxon>Fungi</taxon>
        <taxon>Dikarya</taxon>
        <taxon>Basidiomycota</taxon>
        <taxon>Agaricomycotina</taxon>
        <taxon>Agaricomycetes</taxon>
        <taxon>Agaricomycetidae</taxon>
        <taxon>Agaricales</taxon>
        <taxon>Marasmiineae</taxon>
        <taxon>Omphalotaceae</taxon>
        <taxon>Lentinula</taxon>
    </lineage>
</organism>
<feature type="compositionally biased region" description="Basic residues" evidence="1">
    <location>
        <begin position="200"/>
        <end position="209"/>
    </location>
</feature>
<dbReference type="EMBL" id="JAOTPV010000177">
    <property type="protein sequence ID" value="KAJ4463703.1"/>
    <property type="molecule type" value="Genomic_DNA"/>
</dbReference>
<keyword evidence="3" id="KW-1185">Reference proteome</keyword>
<evidence type="ECO:0000256" key="1">
    <source>
        <dbReference type="SAM" id="MobiDB-lite"/>
    </source>
</evidence>
<feature type="region of interest" description="Disordered" evidence="1">
    <location>
        <begin position="199"/>
        <end position="242"/>
    </location>
</feature>
<dbReference type="Proteomes" id="UP001150266">
    <property type="component" value="Unassembled WGS sequence"/>
</dbReference>
<feature type="compositionally biased region" description="Basic residues" evidence="1">
    <location>
        <begin position="224"/>
        <end position="234"/>
    </location>
</feature>
<proteinExistence type="predicted"/>
<protein>
    <submittedName>
        <fullName evidence="2">Uncharacterized protein</fullName>
    </submittedName>
</protein>
<reference evidence="2" key="1">
    <citation type="submission" date="2022-08" db="EMBL/GenBank/DDBJ databases">
        <title>A Global Phylogenomic Analysis of the Shiitake Genus Lentinula.</title>
        <authorList>
            <consortium name="DOE Joint Genome Institute"/>
            <person name="Sierra-Patev S."/>
            <person name="Min B."/>
            <person name="Naranjo-Ortiz M."/>
            <person name="Looney B."/>
            <person name="Konkel Z."/>
            <person name="Slot J.C."/>
            <person name="Sakamoto Y."/>
            <person name="Steenwyk J.L."/>
            <person name="Rokas A."/>
            <person name="Carro J."/>
            <person name="Camarero S."/>
            <person name="Ferreira P."/>
            <person name="Molpeceres G."/>
            <person name="Ruiz-Duenas F.J."/>
            <person name="Serrano A."/>
            <person name="Henrissat B."/>
            <person name="Drula E."/>
            <person name="Hughes K.W."/>
            <person name="Mata J.L."/>
            <person name="Ishikawa N.K."/>
            <person name="Vargas-Isla R."/>
            <person name="Ushijima S."/>
            <person name="Smith C.A."/>
            <person name="Ahrendt S."/>
            <person name="Andreopoulos W."/>
            <person name="He G."/>
            <person name="Labutti K."/>
            <person name="Lipzen A."/>
            <person name="Ng V."/>
            <person name="Riley R."/>
            <person name="Sandor L."/>
            <person name="Barry K."/>
            <person name="Martinez A.T."/>
            <person name="Xiao Y."/>
            <person name="Gibbons J.G."/>
            <person name="Terashima K."/>
            <person name="Grigoriev I.V."/>
            <person name="Hibbett D.S."/>
        </authorList>
    </citation>
    <scope>NUCLEOTIDE SEQUENCE</scope>
    <source>
        <strain evidence="2">JLM2183</strain>
    </source>
</reference>
<feature type="compositionally biased region" description="Polar residues" evidence="1">
    <location>
        <begin position="29"/>
        <end position="42"/>
    </location>
</feature>
<evidence type="ECO:0000313" key="2">
    <source>
        <dbReference type="EMBL" id="KAJ4463703.1"/>
    </source>
</evidence>